<evidence type="ECO:0000313" key="5">
    <source>
        <dbReference type="Proteomes" id="UP000467841"/>
    </source>
</evidence>
<gene>
    <name evidence="4" type="ORF">MERR_LOCUS9236</name>
</gene>
<evidence type="ECO:0000256" key="1">
    <source>
        <dbReference type="PROSITE-ProRule" id="PRU00042"/>
    </source>
</evidence>
<feature type="region of interest" description="Disordered" evidence="2">
    <location>
        <begin position="1"/>
        <end position="64"/>
    </location>
</feature>
<organism evidence="4 5">
    <name type="scientific">Microthlaspi erraticum</name>
    <dbReference type="NCBI Taxonomy" id="1685480"/>
    <lineage>
        <taxon>Eukaryota</taxon>
        <taxon>Viridiplantae</taxon>
        <taxon>Streptophyta</taxon>
        <taxon>Embryophyta</taxon>
        <taxon>Tracheophyta</taxon>
        <taxon>Spermatophyta</taxon>
        <taxon>Magnoliopsida</taxon>
        <taxon>eudicotyledons</taxon>
        <taxon>Gunneridae</taxon>
        <taxon>Pentapetalae</taxon>
        <taxon>rosids</taxon>
        <taxon>malvids</taxon>
        <taxon>Brassicales</taxon>
        <taxon>Brassicaceae</taxon>
        <taxon>Coluteocarpeae</taxon>
        <taxon>Microthlaspi</taxon>
    </lineage>
</organism>
<keyword evidence="1" id="KW-0479">Metal-binding</keyword>
<keyword evidence="5" id="KW-1185">Reference proteome</keyword>
<feature type="compositionally biased region" description="Polar residues" evidence="2">
    <location>
        <begin position="1"/>
        <end position="10"/>
    </location>
</feature>
<proteinExistence type="predicted"/>
<dbReference type="Gene3D" id="3.30.160.60">
    <property type="entry name" value="Classic Zinc Finger"/>
    <property type="match status" value="2"/>
</dbReference>
<name>A0A6D2I0N7_9BRAS</name>
<feature type="domain" description="C2H2-type" evidence="3">
    <location>
        <begin position="212"/>
        <end position="239"/>
    </location>
</feature>
<sequence length="282" mass="31038">MTSTSGSDPNYNIPFAASNVNLPSYTQSPRRKRTKLSTNETASPSSPKRTKRAKKPDPNAPKITPPCTECGRKFWSLKALFGHMRCHPERQWRGINPPLNHQRTVTSSPSRLTLEQDQHVASSLLLMANGWNFSPGLSGGGVEGRFECVVCKKVFGSLQALGVHRATHKDVKGCLAITNPTEVAVNHPPPRQEIVDQDHRSKRLKLVSGLIHKCNICFRVFSSGQALGGHMRCHWERDQEEKKNQDSTVIDLNVPAAATVQNLPSSSSDTLSECSLDLTLGL</sequence>
<keyword evidence="1" id="KW-0863">Zinc-finger</keyword>
<feature type="compositionally biased region" description="Polar residues" evidence="2">
    <location>
        <begin position="18"/>
        <end position="28"/>
    </location>
</feature>
<keyword evidence="1" id="KW-0862">Zinc</keyword>
<dbReference type="PROSITE" id="PS50157">
    <property type="entry name" value="ZINC_FINGER_C2H2_2"/>
    <property type="match status" value="3"/>
</dbReference>
<dbReference type="PANTHER" id="PTHR47591:SF1">
    <property type="entry name" value="ZINC FINGER PROTEIN ZAT2-RELATED"/>
    <property type="match status" value="1"/>
</dbReference>
<evidence type="ECO:0000313" key="4">
    <source>
        <dbReference type="EMBL" id="CAA7022001.1"/>
    </source>
</evidence>
<dbReference type="PANTHER" id="PTHR47591">
    <property type="entry name" value="ZINC FINGER PROTEIN ZAT2-RELATED"/>
    <property type="match status" value="1"/>
</dbReference>
<dbReference type="SMART" id="SM00355">
    <property type="entry name" value="ZnF_C2H2"/>
    <property type="match status" value="3"/>
</dbReference>
<feature type="compositionally biased region" description="Polar residues" evidence="2">
    <location>
        <begin position="36"/>
        <end position="47"/>
    </location>
</feature>
<dbReference type="EMBL" id="CACVBM020000666">
    <property type="protein sequence ID" value="CAA7022001.1"/>
    <property type="molecule type" value="Genomic_DNA"/>
</dbReference>
<reference evidence="4" key="1">
    <citation type="submission" date="2020-01" db="EMBL/GenBank/DDBJ databases">
        <authorList>
            <person name="Mishra B."/>
        </authorList>
    </citation>
    <scope>NUCLEOTIDE SEQUENCE [LARGE SCALE GENOMIC DNA]</scope>
</reference>
<evidence type="ECO:0000256" key="2">
    <source>
        <dbReference type="SAM" id="MobiDB-lite"/>
    </source>
</evidence>
<dbReference type="Proteomes" id="UP000467841">
    <property type="component" value="Unassembled WGS sequence"/>
</dbReference>
<dbReference type="InterPro" id="IPR013087">
    <property type="entry name" value="Znf_C2H2_type"/>
</dbReference>
<evidence type="ECO:0000259" key="3">
    <source>
        <dbReference type="PROSITE" id="PS50157"/>
    </source>
</evidence>
<dbReference type="AlphaFoldDB" id="A0A6D2I0N7"/>
<comment type="caution">
    <text evidence="4">The sequence shown here is derived from an EMBL/GenBank/DDBJ whole genome shotgun (WGS) entry which is preliminary data.</text>
</comment>
<accession>A0A6D2I0N7</accession>
<protein>
    <recommendedName>
        <fullName evidence="3">C2H2-type domain-containing protein</fullName>
    </recommendedName>
</protein>
<feature type="domain" description="C2H2-type" evidence="3">
    <location>
        <begin position="65"/>
        <end position="92"/>
    </location>
</feature>
<feature type="domain" description="C2H2-type" evidence="3">
    <location>
        <begin position="146"/>
        <end position="173"/>
    </location>
</feature>
<dbReference type="InterPro" id="IPR036236">
    <property type="entry name" value="Znf_C2H2_sf"/>
</dbReference>
<dbReference type="SUPFAM" id="SSF57667">
    <property type="entry name" value="beta-beta-alpha zinc fingers"/>
    <property type="match status" value="2"/>
</dbReference>
<dbReference type="Pfam" id="PF13912">
    <property type="entry name" value="zf-C2H2_6"/>
    <property type="match status" value="3"/>
</dbReference>
<dbReference type="GO" id="GO:0008270">
    <property type="term" value="F:zinc ion binding"/>
    <property type="evidence" value="ECO:0007669"/>
    <property type="project" value="UniProtKB-KW"/>
</dbReference>
<dbReference type="PROSITE" id="PS00028">
    <property type="entry name" value="ZINC_FINGER_C2H2_1"/>
    <property type="match status" value="3"/>
</dbReference>
<dbReference type="OrthoDB" id="6077919at2759"/>